<keyword evidence="5" id="KW-0804">Transcription</keyword>
<evidence type="ECO:0000256" key="3">
    <source>
        <dbReference type="ARBA" id="ARBA00023082"/>
    </source>
</evidence>
<dbReference type="Gene3D" id="1.10.1740.10">
    <property type="match status" value="1"/>
</dbReference>
<dbReference type="NCBIfam" id="TIGR02937">
    <property type="entry name" value="sigma70-ECF"/>
    <property type="match status" value="1"/>
</dbReference>
<evidence type="ECO:0000256" key="2">
    <source>
        <dbReference type="ARBA" id="ARBA00023015"/>
    </source>
</evidence>
<dbReference type="EMBL" id="CP089983">
    <property type="protein sequence ID" value="WXB02939.1"/>
    <property type="molecule type" value="Genomic_DNA"/>
</dbReference>
<dbReference type="PANTHER" id="PTHR43133:SF8">
    <property type="entry name" value="RNA POLYMERASE SIGMA FACTOR HI_1459-RELATED"/>
    <property type="match status" value="1"/>
</dbReference>
<protein>
    <submittedName>
        <fullName evidence="7">RNA polymerase sigma factor</fullName>
    </submittedName>
</protein>
<dbReference type="Proteomes" id="UP001374803">
    <property type="component" value="Chromosome"/>
</dbReference>
<dbReference type="SUPFAM" id="SSF88659">
    <property type="entry name" value="Sigma3 and sigma4 domains of RNA polymerase sigma factors"/>
    <property type="match status" value="1"/>
</dbReference>
<organism evidence="7 8">
    <name type="scientific">Pendulispora rubella</name>
    <dbReference type="NCBI Taxonomy" id="2741070"/>
    <lineage>
        <taxon>Bacteria</taxon>
        <taxon>Pseudomonadati</taxon>
        <taxon>Myxococcota</taxon>
        <taxon>Myxococcia</taxon>
        <taxon>Myxococcales</taxon>
        <taxon>Sorangiineae</taxon>
        <taxon>Pendulisporaceae</taxon>
        <taxon>Pendulispora</taxon>
    </lineage>
</organism>
<name>A0ABZ2L056_9BACT</name>
<dbReference type="InterPro" id="IPR014284">
    <property type="entry name" value="RNA_pol_sigma-70_dom"/>
</dbReference>
<keyword evidence="8" id="KW-1185">Reference proteome</keyword>
<feature type="domain" description="RNA polymerase sigma-70 region 2" evidence="6">
    <location>
        <begin position="6"/>
        <end position="58"/>
    </location>
</feature>
<reference evidence="7" key="1">
    <citation type="submission" date="2021-12" db="EMBL/GenBank/DDBJ databases">
        <title>Discovery of the Pendulisporaceae a myxobacterial family with distinct sporulation behavior and unique specialized metabolism.</title>
        <authorList>
            <person name="Garcia R."/>
            <person name="Popoff A."/>
            <person name="Bader C.D."/>
            <person name="Loehr J."/>
            <person name="Walesch S."/>
            <person name="Walt C."/>
            <person name="Boldt J."/>
            <person name="Bunk B."/>
            <person name="Haeckl F.J.F.P.J."/>
            <person name="Gunesch A.P."/>
            <person name="Birkelbach J."/>
            <person name="Nuebel U."/>
            <person name="Pietschmann T."/>
            <person name="Bach T."/>
            <person name="Mueller R."/>
        </authorList>
    </citation>
    <scope>NUCLEOTIDE SEQUENCE</scope>
    <source>
        <strain evidence="7">MSr11367</strain>
    </source>
</reference>
<dbReference type="InterPro" id="IPR013325">
    <property type="entry name" value="RNA_pol_sigma_r2"/>
</dbReference>
<comment type="similarity">
    <text evidence="1">Belongs to the sigma-70 factor family. ECF subfamily.</text>
</comment>
<keyword evidence="4" id="KW-0238">DNA-binding</keyword>
<dbReference type="InterPro" id="IPR013324">
    <property type="entry name" value="RNA_pol_sigma_r3/r4-like"/>
</dbReference>
<sequence length="142" mass="15932">MLRRARQLLDEDAARDVVQEIFVSLLADPTQLGGKNSVVAWLYTVTTHKCLNRLRNERTRGRILGLRGRSMPEGHDPRPEQSLAMRDFLAGLPEDLGMAAVHSWLDGMSHEEVALALDCSARRVGYLLEQVRARAAKKGLSW</sequence>
<evidence type="ECO:0000313" key="7">
    <source>
        <dbReference type="EMBL" id="WXB02939.1"/>
    </source>
</evidence>
<dbReference type="InterPro" id="IPR036388">
    <property type="entry name" value="WH-like_DNA-bd_sf"/>
</dbReference>
<dbReference type="InterPro" id="IPR007627">
    <property type="entry name" value="RNA_pol_sigma70_r2"/>
</dbReference>
<dbReference type="Pfam" id="PF04542">
    <property type="entry name" value="Sigma70_r2"/>
    <property type="match status" value="1"/>
</dbReference>
<proteinExistence type="inferred from homology"/>
<dbReference type="InterPro" id="IPR039425">
    <property type="entry name" value="RNA_pol_sigma-70-like"/>
</dbReference>
<evidence type="ECO:0000256" key="4">
    <source>
        <dbReference type="ARBA" id="ARBA00023125"/>
    </source>
</evidence>
<gene>
    <name evidence="7" type="ORF">LVJ94_39285</name>
</gene>
<dbReference type="Gene3D" id="1.10.10.10">
    <property type="entry name" value="Winged helix-like DNA-binding domain superfamily/Winged helix DNA-binding domain"/>
    <property type="match status" value="1"/>
</dbReference>
<accession>A0ABZ2L056</accession>
<keyword evidence="2" id="KW-0805">Transcription regulation</keyword>
<keyword evidence="3" id="KW-0731">Sigma factor</keyword>
<dbReference type="PANTHER" id="PTHR43133">
    <property type="entry name" value="RNA POLYMERASE ECF-TYPE SIGMA FACTO"/>
    <property type="match status" value="1"/>
</dbReference>
<evidence type="ECO:0000256" key="1">
    <source>
        <dbReference type="ARBA" id="ARBA00010641"/>
    </source>
</evidence>
<evidence type="ECO:0000259" key="6">
    <source>
        <dbReference type="Pfam" id="PF04542"/>
    </source>
</evidence>
<dbReference type="SUPFAM" id="SSF88946">
    <property type="entry name" value="Sigma2 domain of RNA polymerase sigma factors"/>
    <property type="match status" value="1"/>
</dbReference>
<evidence type="ECO:0000256" key="5">
    <source>
        <dbReference type="ARBA" id="ARBA00023163"/>
    </source>
</evidence>
<evidence type="ECO:0000313" key="8">
    <source>
        <dbReference type="Proteomes" id="UP001374803"/>
    </source>
</evidence>